<feature type="transmembrane region" description="Helical" evidence="6">
    <location>
        <begin position="6"/>
        <end position="31"/>
    </location>
</feature>
<feature type="transmembrane region" description="Helical" evidence="6">
    <location>
        <begin position="238"/>
        <end position="263"/>
    </location>
</feature>
<evidence type="ECO:0000256" key="2">
    <source>
        <dbReference type="ARBA" id="ARBA00009773"/>
    </source>
</evidence>
<dbReference type="NCBIfam" id="TIGR02872">
    <property type="entry name" value="spore_ytvI"/>
    <property type="match status" value="1"/>
</dbReference>
<feature type="transmembrane region" description="Helical" evidence="6">
    <location>
        <begin position="52"/>
        <end position="75"/>
    </location>
</feature>
<feature type="transmembrane region" description="Helical" evidence="6">
    <location>
        <begin position="270"/>
        <end position="290"/>
    </location>
</feature>
<comment type="caution">
    <text evidence="7">The sequence shown here is derived from an EMBL/GenBank/DDBJ whole genome shotgun (WGS) entry which is preliminary data.</text>
</comment>
<sequence length="348" mass="38587">MAMKSIVFFFVCLVLLFALFTIGSPFLLALLAAILLEPINDLIMKYARLNRLAAATVTCTAFLLIMLGGFVFLGVQVSAQLREYWGNIPDYINELNLYINNTITRTELFYETLPPEMAEQLQTGLSKLTSSFVEAARSGISAVSGVFLGVIKMIPNLFIYFIVFLVALYLFSYQLPRLKSSLLALFEKTSRHRMEHILNSLHRSVLGFIKAQLILSFMTYILTLIGLMILQVKYPLAISLLVVIVDILPILGAGSVLVPWAVYNFSTGHPYLGIGLVTVFFVITVIRRIVEPKVLGHSVGIGSISALVSLYIGFQLIGVVGLFLGPLVVIVFQAMRNADLLKIQIKLE</sequence>
<evidence type="ECO:0000313" key="8">
    <source>
        <dbReference type="Proteomes" id="UP000650466"/>
    </source>
</evidence>
<accession>A0A926KQ42</accession>
<feature type="transmembrane region" description="Helical" evidence="6">
    <location>
        <begin position="213"/>
        <end position="232"/>
    </location>
</feature>
<dbReference type="AlphaFoldDB" id="A0A926KQ42"/>
<dbReference type="Pfam" id="PF01594">
    <property type="entry name" value="AI-2E_transport"/>
    <property type="match status" value="1"/>
</dbReference>
<keyword evidence="8" id="KW-1185">Reference proteome</keyword>
<feature type="transmembrane region" description="Helical" evidence="6">
    <location>
        <begin position="310"/>
        <end position="332"/>
    </location>
</feature>
<proteinExistence type="inferred from homology"/>
<dbReference type="RefSeq" id="WP_188173919.1">
    <property type="nucleotide sequence ID" value="NZ_JACVVD010000002.1"/>
</dbReference>
<dbReference type="PANTHER" id="PTHR21716:SF68">
    <property type="entry name" value="TRANSPORT PROTEIN YTVI-RELATED"/>
    <property type="match status" value="1"/>
</dbReference>
<dbReference type="Proteomes" id="UP000650466">
    <property type="component" value="Unassembled WGS sequence"/>
</dbReference>
<dbReference type="GO" id="GO:0016020">
    <property type="term" value="C:membrane"/>
    <property type="evidence" value="ECO:0007669"/>
    <property type="project" value="UniProtKB-SubCell"/>
</dbReference>
<evidence type="ECO:0000313" key="7">
    <source>
        <dbReference type="EMBL" id="MBD0380159.1"/>
    </source>
</evidence>
<keyword evidence="3 6" id="KW-0812">Transmembrane</keyword>
<evidence type="ECO:0000256" key="1">
    <source>
        <dbReference type="ARBA" id="ARBA00004141"/>
    </source>
</evidence>
<evidence type="ECO:0000256" key="3">
    <source>
        <dbReference type="ARBA" id="ARBA00022692"/>
    </source>
</evidence>
<evidence type="ECO:0000256" key="4">
    <source>
        <dbReference type="ARBA" id="ARBA00022989"/>
    </source>
</evidence>
<dbReference type="InterPro" id="IPR002549">
    <property type="entry name" value="AI-2E-like"/>
</dbReference>
<dbReference type="GO" id="GO:0055085">
    <property type="term" value="P:transmembrane transport"/>
    <property type="evidence" value="ECO:0007669"/>
    <property type="project" value="TreeGrafter"/>
</dbReference>
<comment type="subcellular location">
    <subcellularLocation>
        <location evidence="1">Membrane</location>
        <topology evidence="1">Multi-pass membrane protein</topology>
    </subcellularLocation>
</comment>
<comment type="similarity">
    <text evidence="2">Belongs to the autoinducer-2 exporter (AI-2E) (TC 2.A.86) family.</text>
</comment>
<dbReference type="PANTHER" id="PTHR21716">
    <property type="entry name" value="TRANSMEMBRANE PROTEIN"/>
    <property type="match status" value="1"/>
</dbReference>
<dbReference type="EMBL" id="JACVVD010000002">
    <property type="protein sequence ID" value="MBD0380159.1"/>
    <property type="molecule type" value="Genomic_DNA"/>
</dbReference>
<organism evidence="7 8">
    <name type="scientific">Paenibacillus sedimenti</name>
    <dbReference type="NCBI Taxonomy" id="2770274"/>
    <lineage>
        <taxon>Bacteria</taxon>
        <taxon>Bacillati</taxon>
        <taxon>Bacillota</taxon>
        <taxon>Bacilli</taxon>
        <taxon>Bacillales</taxon>
        <taxon>Paenibacillaceae</taxon>
        <taxon>Paenibacillus</taxon>
    </lineage>
</organism>
<evidence type="ECO:0000256" key="5">
    <source>
        <dbReference type="ARBA" id="ARBA00023136"/>
    </source>
</evidence>
<keyword evidence="5 6" id="KW-0472">Membrane</keyword>
<protein>
    <submittedName>
        <fullName evidence="7">Sporulation integral membrane protein YtvI</fullName>
    </submittedName>
</protein>
<name>A0A926KQ42_9BACL</name>
<evidence type="ECO:0000256" key="6">
    <source>
        <dbReference type="SAM" id="Phobius"/>
    </source>
</evidence>
<dbReference type="InterPro" id="IPR014227">
    <property type="entry name" value="YtvI-like"/>
</dbReference>
<feature type="transmembrane region" description="Helical" evidence="6">
    <location>
        <begin position="153"/>
        <end position="171"/>
    </location>
</feature>
<reference evidence="7" key="1">
    <citation type="submission" date="2020-09" db="EMBL/GenBank/DDBJ databases">
        <title>Draft Genome Sequence of Paenibacillus sp. WST5.</title>
        <authorList>
            <person name="Bao Z."/>
        </authorList>
    </citation>
    <scope>NUCLEOTIDE SEQUENCE</scope>
    <source>
        <strain evidence="7">WST5</strain>
    </source>
</reference>
<keyword evidence="4 6" id="KW-1133">Transmembrane helix</keyword>
<gene>
    <name evidence="7" type="primary">ytvI</name>
    <name evidence="7" type="ORF">ICC18_08550</name>
</gene>